<dbReference type="Proteomes" id="UP001596417">
    <property type="component" value="Unassembled WGS sequence"/>
</dbReference>
<evidence type="ECO:0000256" key="2">
    <source>
        <dbReference type="SAM" id="Phobius"/>
    </source>
</evidence>
<protein>
    <submittedName>
        <fullName evidence="3">Uncharacterized protein</fullName>
    </submittedName>
</protein>
<feature type="transmembrane region" description="Helical" evidence="2">
    <location>
        <begin position="149"/>
        <end position="168"/>
    </location>
</feature>
<feature type="transmembrane region" description="Helical" evidence="2">
    <location>
        <begin position="78"/>
        <end position="98"/>
    </location>
</feature>
<feature type="transmembrane region" description="Helical" evidence="2">
    <location>
        <begin position="104"/>
        <end position="128"/>
    </location>
</feature>
<comment type="caution">
    <text evidence="3">The sequence shown here is derived from an EMBL/GenBank/DDBJ whole genome shotgun (WGS) entry which is preliminary data.</text>
</comment>
<evidence type="ECO:0000313" key="4">
    <source>
        <dbReference type="Proteomes" id="UP001596417"/>
    </source>
</evidence>
<feature type="compositionally biased region" description="Polar residues" evidence="1">
    <location>
        <begin position="64"/>
        <end position="75"/>
    </location>
</feature>
<evidence type="ECO:0000313" key="3">
    <source>
        <dbReference type="EMBL" id="MFC7190364.1"/>
    </source>
</evidence>
<keyword evidence="2" id="KW-1133">Transmembrane helix</keyword>
<feature type="transmembrane region" description="Helical" evidence="2">
    <location>
        <begin position="241"/>
        <end position="259"/>
    </location>
</feature>
<keyword evidence="2" id="KW-0812">Transmembrane</keyword>
<proteinExistence type="predicted"/>
<feature type="transmembrane region" description="Helical" evidence="2">
    <location>
        <begin position="194"/>
        <end position="220"/>
    </location>
</feature>
<feature type="transmembrane region" description="Helical" evidence="2">
    <location>
        <begin position="279"/>
        <end position="298"/>
    </location>
</feature>
<keyword evidence="2" id="KW-0472">Membrane</keyword>
<feature type="region of interest" description="Disordered" evidence="1">
    <location>
        <begin position="48"/>
        <end position="75"/>
    </location>
</feature>
<evidence type="ECO:0000256" key="1">
    <source>
        <dbReference type="SAM" id="MobiDB-lite"/>
    </source>
</evidence>
<organism evidence="3 4">
    <name type="scientific">Halocatena marina</name>
    <dbReference type="NCBI Taxonomy" id="2934937"/>
    <lineage>
        <taxon>Archaea</taxon>
        <taxon>Methanobacteriati</taxon>
        <taxon>Methanobacteriota</taxon>
        <taxon>Stenosarchaea group</taxon>
        <taxon>Halobacteria</taxon>
        <taxon>Halobacteriales</taxon>
        <taxon>Natronomonadaceae</taxon>
        <taxon>Halocatena</taxon>
    </lineage>
</organism>
<gene>
    <name evidence="3" type="ORF">ACFQL7_11215</name>
</gene>
<keyword evidence="4" id="KW-1185">Reference proteome</keyword>
<reference evidence="3 4" key="1">
    <citation type="journal article" date="2019" name="Int. J. Syst. Evol. Microbiol.">
        <title>The Global Catalogue of Microorganisms (GCM) 10K type strain sequencing project: providing services to taxonomists for standard genome sequencing and annotation.</title>
        <authorList>
            <consortium name="The Broad Institute Genomics Platform"/>
            <consortium name="The Broad Institute Genome Sequencing Center for Infectious Disease"/>
            <person name="Wu L."/>
            <person name="Ma J."/>
        </authorList>
    </citation>
    <scope>NUCLEOTIDE SEQUENCE [LARGE SCALE GENOMIC DNA]</scope>
    <source>
        <strain evidence="3 4">RDMS1</strain>
    </source>
</reference>
<feature type="compositionally biased region" description="Basic residues" evidence="1">
    <location>
        <begin position="50"/>
        <end position="62"/>
    </location>
</feature>
<feature type="transmembrane region" description="Helical" evidence="2">
    <location>
        <begin position="20"/>
        <end position="39"/>
    </location>
</feature>
<accession>A0ABD5YLX3</accession>
<dbReference type="AlphaFoldDB" id="A0ABD5YLX3"/>
<name>A0ABD5YLX3_9EURY</name>
<dbReference type="EMBL" id="JBHTAX010000001">
    <property type="protein sequence ID" value="MFC7190364.1"/>
    <property type="molecule type" value="Genomic_DNA"/>
</dbReference>
<sequence>MLSIGVRLFGYSPNESPSLGLMLLLIALIGSYAGYELLVSHPNYGSQIQKRTRNRKRTRTRTRVQPQEQHSSSGSRRIWPIAVTNLLGVSLVAGAIVSDAPTGGVVFTGVLLFPFVVPLLIYSGVLLPTVRFQRTTKILTYVVSDVHRLLSITAAIGVVIVVFTQWGIQTPNLLDSWAMTTSSPWIQSFTIGPIYLGLFVNFVVGITMYSCVLWSMYAMFRYLTAAPWTDRFDYGYRIRPGTWNLLVAGPFVVVTWMVLEGVPTISIPLGASTLTLTQQRSLVALFFLPTVLTVLYIVRRRLEWILHTQPRRE</sequence>